<sequence>MYNFTYPKKLYNLIEYKQNIIKSLIKGYNFPFLIKTKVKLLFYKLYREALYTPYIFCKVNL</sequence>
<organism evidence="1 3">
    <name type="scientific">Ehrlichia ruminantium</name>
    <name type="common">heartwater rickettsia</name>
    <name type="synonym">Cowdria ruminantium</name>
    <dbReference type="NCBI Taxonomy" id="779"/>
    <lineage>
        <taxon>Bacteria</taxon>
        <taxon>Pseudomonadati</taxon>
        <taxon>Pseudomonadota</taxon>
        <taxon>Alphaproteobacteria</taxon>
        <taxon>Rickettsiales</taxon>
        <taxon>Anaplasmataceae</taxon>
        <taxon>Ehrlichia</taxon>
    </lineage>
</organism>
<dbReference type="Proteomes" id="UP000092677">
    <property type="component" value="Unassembled WGS sequence"/>
</dbReference>
<dbReference type="EMBL" id="BDDL01000098">
    <property type="protein sequence ID" value="GAT77651.1"/>
    <property type="molecule type" value="Genomic_DNA"/>
</dbReference>
<name>A0A161MLY1_EHRRU</name>
<evidence type="ECO:0000313" key="3">
    <source>
        <dbReference type="Proteomes" id="UP000092677"/>
    </source>
</evidence>
<evidence type="ECO:0000313" key="2">
    <source>
        <dbReference type="EMBL" id="GAT78821.1"/>
    </source>
</evidence>
<protein>
    <submittedName>
        <fullName evidence="1">Uncharacterized protein</fullName>
    </submittedName>
</protein>
<reference evidence="3 4" key="2">
    <citation type="submission" date="2016-05" db="EMBL/GenBank/DDBJ databases">
        <title>Draft genome sequences of four strains of Ehrlichia ruminantium, a tick-borne pathogen of ruminants, isolated from Zimbabwe, The Gambia and Ghana.</title>
        <authorList>
            <person name="Nakao R."/>
            <person name="Jongejan F."/>
            <person name="Sugimoto C."/>
        </authorList>
    </citation>
    <scope>NUCLEOTIDE SEQUENCE [LARGE SCALE GENOMIC DNA]</scope>
    <source>
        <strain evidence="3">Kerr Seringe</strain>
        <strain evidence="4">Pokoase 417</strain>
    </source>
</reference>
<evidence type="ECO:0000313" key="4">
    <source>
        <dbReference type="Proteomes" id="UP000092731"/>
    </source>
</evidence>
<comment type="caution">
    <text evidence="1">The sequence shown here is derived from an EMBL/GenBank/DDBJ whole genome shotgun (WGS) entry which is preliminary data.</text>
</comment>
<gene>
    <name evidence="1" type="ORF">EHRUM2_08800</name>
    <name evidence="2" type="ORF">EHRUM3_10530</name>
</gene>
<reference evidence="1" key="1">
    <citation type="journal article" date="2016" name="Genome Announc.">
        <title>Draft Genome Sequences of Three Strains of Ehrlichia ruminantium, a Tick-Borne Pathogen of Ruminants, Isolated from Zimbabwe, The Gambia, and Ghana.</title>
        <authorList>
            <person name="Nakao R."/>
            <person name="Jongejan F."/>
            <person name="Sugimoto C."/>
        </authorList>
    </citation>
    <scope>NUCLEOTIDE SEQUENCE</scope>
    <source>
        <strain evidence="1">Kerr Seringe</strain>
        <strain evidence="2">Pokoase 417</strain>
    </source>
</reference>
<dbReference type="AlphaFoldDB" id="A0A161MLY1"/>
<dbReference type="Proteomes" id="UP000092731">
    <property type="component" value="Unassembled WGS sequence"/>
</dbReference>
<evidence type="ECO:0000313" key="1">
    <source>
        <dbReference type="EMBL" id="GAT77651.1"/>
    </source>
</evidence>
<proteinExistence type="predicted"/>
<accession>A0A161MLY1</accession>
<dbReference type="EMBL" id="BDDM01000327">
    <property type="protein sequence ID" value="GAT78821.1"/>
    <property type="molecule type" value="Genomic_DNA"/>
</dbReference>